<evidence type="ECO:0000256" key="1">
    <source>
        <dbReference type="SAM" id="Phobius"/>
    </source>
</evidence>
<organism evidence="2 3">
    <name type="scientific">Igneacidithiobacillus copahuensis</name>
    <dbReference type="NCBI Taxonomy" id="2724909"/>
    <lineage>
        <taxon>Bacteria</taxon>
        <taxon>Pseudomonadati</taxon>
        <taxon>Pseudomonadota</taxon>
        <taxon>Acidithiobacillia</taxon>
        <taxon>Acidithiobacillales</taxon>
        <taxon>Acidithiobacillaceae</taxon>
        <taxon>Igneacidithiobacillus</taxon>
    </lineage>
</organism>
<dbReference type="PANTHER" id="PTHR38442:SF1">
    <property type="entry name" value="INNER MEMBRANE PROTEIN"/>
    <property type="match status" value="1"/>
</dbReference>
<sequence>MQSPTPSNRLRRNRRAALALLLLAFALFVWAALENGQGGYAWLLAASEAAMVGALADWFAVVALFRHPLGIPFPHTAILPRRRDQLARRLAEFIREHFLQEDAILRLVQRYSLASGLASWLRQAKNRALFAEQVQQLVYRALQLAQLEPLRQSLAKSLGEQLRQLDLSRWTAQLLQLLTEDGRHQALLSDAIARLDDWLTQESVQEELAEQIERLLQRAYPTLFSWLGAVVDPANLSRNLARNLVRAAQETLSEIHQDPEHPKRQAFDRWLQESLLRLQQDPRLQARIRRWQEGLLAHPAARDYVSRVVNDLQQWLLQDLQAPRSRSRQLLRRGAGWFGELLDTQPQLRQAIDGYVEESARRLLPTVQESFTKHIEDTIRAWPMADMIRVLEEGIGSDLQYIRINGTVVGLLLGLLIHALFMLLATA</sequence>
<evidence type="ECO:0000313" key="2">
    <source>
        <dbReference type="EMBL" id="MBU2787829.1"/>
    </source>
</evidence>
<keyword evidence="1" id="KW-0472">Membrane</keyword>
<reference evidence="2" key="1">
    <citation type="journal article" date="2021" name="ISME J.">
        <title>Genomic evolution of the class Acidithiobacillia: deep-branching Proteobacteria living in extreme acidic conditions.</title>
        <authorList>
            <person name="Moya-Beltran A."/>
            <person name="Beard S."/>
            <person name="Rojas-Villalobos C."/>
            <person name="Issotta F."/>
            <person name="Gallardo Y."/>
            <person name="Ulloa R."/>
            <person name="Giaveno A."/>
            <person name="Degli Esposti M."/>
            <person name="Johnson D.B."/>
            <person name="Quatrini R."/>
        </authorList>
    </citation>
    <scope>NUCLEOTIDE SEQUENCE</scope>
    <source>
        <strain evidence="2">VAN18-1</strain>
    </source>
</reference>
<proteinExistence type="predicted"/>
<dbReference type="InterPro" id="IPR007383">
    <property type="entry name" value="DUF445"/>
</dbReference>
<keyword evidence="3" id="KW-1185">Reference proteome</keyword>
<comment type="caution">
    <text evidence="2">The sequence shown here is derived from an EMBL/GenBank/DDBJ whole genome shotgun (WGS) entry which is preliminary data.</text>
</comment>
<protein>
    <submittedName>
        <fullName evidence="2">DUF445 domain-containing protein</fullName>
    </submittedName>
</protein>
<dbReference type="Pfam" id="PF04286">
    <property type="entry name" value="DUF445"/>
    <property type="match status" value="1"/>
</dbReference>
<dbReference type="EMBL" id="JAAXYO010000084">
    <property type="protein sequence ID" value="MBU2787829.1"/>
    <property type="molecule type" value="Genomic_DNA"/>
</dbReference>
<keyword evidence="1" id="KW-1133">Transmembrane helix</keyword>
<dbReference type="Proteomes" id="UP001197378">
    <property type="component" value="Unassembled WGS sequence"/>
</dbReference>
<feature type="transmembrane region" description="Helical" evidence="1">
    <location>
        <begin position="41"/>
        <end position="65"/>
    </location>
</feature>
<dbReference type="AlphaFoldDB" id="A0AAE2YP75"/>
<evidence type="ECO:0000313" key="3">
    <source>
        <dbReference type="Proteomes" id="UP001197378"/>
    </source>
</evidence>
<name>A0AAE2YP75_9PROT</name>
<dbReference type="PANTHER" id="PTHR38442">
    <property type="entry name" value="INNER MEMBRANE PROTEIN-RELATED"/>
    <property type="match status" value="1"/>
</dbReference>
<dbReference type="GO" id="GO:0005886">
    <property type="term" value="C:plasma membrane"/>
    <property type="evidence" value="ECO:0007669"/>
    <property type="project" value="TreeGrafter"/>
</dbReference>
<feature type="transmembrane region" description="Helical" evidence="1">
    <location>
        <begin position="404"/>
        <end position="425"/>
    </location>
</feature>
<dbReference type="RefSeq" id="WP_215871196.1">
    <property type="nucleotide sequence ID" value="NZ_JAAXYO010000084.1"/>
</dbReference>
<accession>A0AAE2YP75</accession>
<gene>
    <name evidence="2" type="ORF">HFQ13_06370</name>
</gene>
<keyword evidence="1" id="KW-0812">Transmembrane</keyword>